<dbReference type="CDD" id="cd09917">
    <property type="entry name" value="F-box_SF"/>
    <property type="match status" value="1"/>
</dbReference>
<gene>
    <name evidence="2" type="ORF">M409DRAFT_23299</name>
</gene>
<organism evidence="2 3">
    <name type="scientific">Zasmidium cellare ATCC 36951</name>
    <dbReference type="NCBI Taxonomy" id="1080233"/>
    <lineage>
        <taxon>Eukaryota</taxon>
        <taxon>Fungi</taxon>
        <taxon>Dikarya</taxon>
        <taxon>Ascomycota</taxon>
        <taxon>Pezizomycotina</taxon>
        <taxon>Dothideomycetes</taxon>
        <taxon>Dothideomycetidae</taxon>
        <taxon>Mycosphaerellales</taxon>
        <taxon>Mycosphaerellaceae</taxon>
        <taxon>Zasmidium</taxon>
    </lineage>
</organism>
<protein>
    <recommendedName>
        <fullName evidence="1">F-box domain-containing protein</fullName>
    </recommendedName>
</protein>
<keyword evidence="3" id="KW-1185">Reference proteome</keyword>
<dbReference type="Proteomes" id="UP000799537">
    <property type="component" value="Unassembled WGS sequence"/>
</dbReference>
<sequence length="528" mass="60840">MLQLPDDLLAYISTFLSNKEKKRLRSTSKRLHSFCTLRIDRVFISPSYKNIEVFRAIADHPVLCKQVKEIIWDDARFEKFEPDDQEDDSLPEERVRNKVDFENAREENLMSVAGEENAFVQARASGFDPVTVEPLSTEPLLVEEYLSLDESFDLYNRLYEEQETIIRDGLDVEAFREGLRAFTALQRVTVTSEAYRPNIITPCYSTPLIISFPLGYSYPAPWPWMPETVDEAHSEISLEDIKTHWHGVAVVLDALAKHDRLIPEFVIDTRYEQLGIPYQLFDSPSDILTNFETLCRRGLRRLDLAINTFCNFRNPGLRQLPRGQLKSVLAKATSLEHFSLHASSGEHAAYDSHRVQNETMDALSAIPLHSWLLKHITLSSVPVIYSDLVEFLRRLPKDIRSVGLINVEFTESTYKQLLEKCRDELHWTAGRPKLAIAHQEGGQLESRKLWVEEDIADFFRGGHNPFEGRSRGNWIQQGFGVLRDDFDEDFCKSNVPDPMYHVCTSPGVYRVKTREEVAEEQRQREGGE</sequence>
<dbReference type="AlphaFoldDB" id="A0A6A6CKD9"/>
<dbReference type="EMBL" id="ML993596">
    <property type="protein sequence ID" value="KAF2166668.1"/>
    <property type="molecule type" value="Genomic_DNA"/>
</dbReference>
<dbReference type="OrthoDB" id="5422579at2759"/>
<accession>A0A6A6CKD9</accession>
<proteinExistence type="predicted"/>
<dbReference type="GeneID" id="54560002"/>
<evidence type="ECO:0000259" key="1">
    <source>
        <dbReference type="Pfam" id="PF00646"/>
    </source>
</evidence>
<dbReference type="RefSeq" id="XP_033667557.1">
    <property type="nucleotide sequence ID" value="XM_033806730.1"/>
</dbReference>
<dbReference type="InterPro" id="IPR001810">
    <property type="entry name" value="F-box_dom"/>
</dbReference>
<feature type="domain" description="F-box" evidence="1">
    <location>
        <begin position="2"/>
        <end position="36"/>
    </location>
</feature>
<reference evidence="2" key="1">
    <citation type="journal article" date="2020" name="Stud. Mycol.">
        <title>101 Dothideomycetes genomes: a test case for predicting lifestyles and emergence of pathogens.</title>
        <authorList>
            <person name="Haridas S."/>
            <person name="Albert R."/>
            <person name="Binder M."/>
            <person name="Bloem J."/>
            <person name="Labutti K."/>
            <person name="Salamov A."/>
            <person name="Andreopoulos B."/>
            <person name="Baker S."/>
            <person name="Barry K."/>
            <person name="Bills G."/>
            <person name="Bluhm B."/>
            <person name="Cannon C."/>
            <person name="Castanera R."/>
            <person name="Culley D."/>
            <person name="Daum C."/>
            <person name="Ezra D."/>
            <person name="Gonzalez J."/>
            <person name="Henrissat B."/>
            <person name="Kuo A."/>
            <person name="Liang C."/>
            <person name="Lipzen A."/>
            <person name="Lutzoni F."/>
            <person name="Magnuson J."/>
            <person name="Mondo S."/>
            <person name="Nolan M."/>
            <person name="Ohm R."/>
            <person name="Pangilinan J."/>
            <person name="Park H.-J."/>
            <person name="Ramirez L."/>
            <person name="Alfaro M."/>
            <person name="Sun H."/>
            <person name="Tritt A."/>
            <person name="Yoshinaga Y."/>
            <person name="Zwiers L.-H."/>
            <person name="Turgeon B."/>
            <person name="Goodwin S."/>
            <person name="Spatafora J."/>
            <person name="Crous P."/>
            <person name="Grigoriev I."/>
        </authorList>
    </citation>
    <scope>NUCLEOTIDE SEQUENCE</scope>
    <source>
        <strain evidence="2">ATCC 36951</strain>
    </source>
</reference>
<name>A0A6A6CKD9_ZASCE</name>
<evidence type="ECO:0000313" key="3">
    <source>
        <dbReference type="Proteomes" id="UP000799537"/>
    </source>
</evidence>
<dbReference type="Pfam" id="PF00646">
    <property type="entry name" value="F-box"/>
    <property type="match status" value="1"/>
</dbReference>
<evidence type="ECO:0000313" key="2">
    <source>
        <dbReference type="EMBL" id="KAF2166668.1"/>
    </source>
</evidence>